<dbReference type="InterPro" id="IPR018368">
    <property type="entry name" value="ClpA/B_CS1"/>
</dbReference>
<dbReference type="InterPro" id="IPR001943">
    <property type="entry name" value="UVR_dom"/>
</dbReference>
<dbReference type="Gene3D" id="3.40.50.300">
    <property type="entry name" value="P-loop containing nucleotide triphosphate hydrolases"/>
    <property type="match status" value="2"/>
</dbReference>
<name>A0ABX5FQN3_9BACL</name>
<dbReference type="PRINTS" id="PR00300">
    <property type="entry name" value="CLPPROTEASEA"/>
</dbReference>
<dbReference type="InterPro" id="IPR027417">
    <property type="entry name" value="P-loop_NTPase"/>
</dbReference>
<evidence type="ECO:0000259" key="8">
    <source>
        <dbReference type="PROSITE" id="PS50151"/>
    </source>
</evidence>
<dbReference type="SMART" id="SM01086">
    <property type="entry name" value="ClpB_D2-small"/>
    <property type="match status" value="1"/>
</dbReference>
<dbReference type="InterPro" id="IPR003593">
    <property type="entry name" value="AAA+_ATPase"/>
</dbReference>
<evidence type="ECO:0000259" key="9">
    <source>
        <dbReference type="PROSITE" id="PS51903"/>
    </source>
</evidence>
<dbReference type="InterPro" id="IPR003959">
    <property type="entry name" value="ATPase_AAA_core"/>
</dbReference>
<protein>
    <submittedName>
        <fullName evidence="10">ATP-dependent Clp protease ATP-binding subunit</fullName>
    </submittedName>
</protein>
<keyword evidence="10" id="KW-0378">Hydrolase</keyword>
<dbReference type="InterPro" id="IPR041546">
    <property type="entry name" value="ClpA/ClpB_AAA_lid"/>
</dbReference>
<dbReference type="SUPFAM" id="SSF52540">
    <property type="entry name" value="P-loop containing nucleoside triphosphate hydrolases"/>
    <property type="match status" value="2"/>
</dbReference>
<dbReference type="InterPro" id="IPR028299">
    <property type="entry name" value="ClpA/B_CS2"/>
</dbReference>
<dbReference type="Gene3D" id="1.10.8.60">
    <property type="match status" value="2"/>
</dbReference>
<dbReference type="PANTHER" id="PTHR11638:SF18">
    <property type="entry name" value="HEAT SHOCK PROTEIN 104"/>
    <property type="match status" value="1"/>
</dbReference>
<feature type="domain" description="UVR" evidence="8">
    <location>
        <begin position="422"/>
        <end position="457"/>
    </location>
</feature>
<evidence type="ECO:0000256" key="5">
    <source>
        <dbReference type="PROSITE-ProRule" id="PRU01251"/>
    </source>
</evidence>
<keyword evidence="3 6" id="KW-0067">ATP-binding</keyword>
<dbReference type="GO" id="GO:0008233">
    <property type="term" value="F:peptidase activity"/>
    <property type="evidence" value="ECO:0007669"/>
    <property type="project" value="UniProtKB-KW"/>
</dbReference>
<keyword evidence="7" id="KW-0175">Coiled coil</keyword>
<dbReference type="InterPro" id="IPR001270">
    <property type="entry name" value="ClpA/B"/>
</dbReference>
<dbReference type="PROSITE" id="PS50151">
    <property type="entry name" value="UVR"/>
    <property type="match status" value="1"/>
</dbReference>
<keyword evidence="10" id="KW-0645">Protease</keyword>
<evidence type="ECO:0000256" key="7">
    <source>
        <dbReference type="SAM" id="Coils"/>
    </source>
</evidence>
<keyword evidence="1 5" id="KW-0677">Repeat</keyword>
<dbReference type="Pfam" id="PF07724">
    <property type="entry name" value="AAA_2"/>
    <property type="match status" value="1"/>
</dbReference>
<reference evidence="10 11" key="1">
    <citation type="submission" date="2018-03" db="EMBL/GenBank/DDBJ databases">
        <title>Brevisbacillus phylogenomics.</title>
        <authorList>
            <person name="Dunlap C."/>
        </authorList>
    </citation>
    <scope>NUCLEOTIDE SEQUENCE [LARGE SCALE GENOMIC DNA]</scope>
    <source>
        <strain evidence="10 11">NRRL B-41110</strain>
    </source>
</reference>
<dbReference type="InterPro" id="IPR004176">
    <property type="entry name" value="Clp_R_N"/>
</dbReference>
<keyword evidence="2 6" id="KW-0547">Nucleotide-binding</keyword>
<evidence type="ECO:0000256" key="2">
    <source>
        <dbReference type="ARBA" id="ARBA00022741"/>
    </source>
</evidence>
<dbReference type="PANTHER" id="PTHR11638">
    <property type="entry name" value="ATP-DEPENDENT CLP PROTEASE"/>
    <property type="match status" value="1"/>
</dbReference>
<evidence type="ECO:0000256" key="1">
    <source>
        <dbReference type="ARBA" id="ARBA00022737"/>
    </source>
</evidence>
<sequence length="816" mass="91233">MMFGRFTERAQKVLALALEEAVRLGHKDIGTEHVLLGLIREGEGIAAKALQSLGLGLDKIQSEVESLIGRGTEQSGSNYTPNYTPRAKKVIELSMDEARKLGHTYVGTEHILLGLIREGEGIAARIMNNLGVSLNKARQQVLQLLGSSEMMASHQPSGGNPAANTPTLDGLARDLTAIARDGGLDPVIGRQKEIERVIQVLSRRTKNNPVLIGEPGVGKTAIAEGLAQKIVNNEIPETLRDKRVMTLDMGTVVAGTKYRGEFEDRLKKIMDEIRQAGNIILFIDELHTLIGAGGAEGAIDASNILKPALARGELQCVGATTLDEYRKYIEKDAALERRFQPIQVDEPTPEDAIRILHGLRDRYEAHHRVKITDEAIEQAVKLSDRYITERFLPDKAIDLVDEAASKVRLQSFTVPPNLKELEGRLEEVRKEKDAAVQSQEFEEAAALRDQEQKLREELDKTKKDWKERQGQLNMEVTPEDIAQVVASWTGIPVLKLKEEETERLLKMEEILHDRVIGQDEAVKSISRAIRRARAGLKDPKRPIGSFIFLGPTGVGKTELARAVAETLFGDEDAMIRVDMSEYMEKHSTARLVGAPPGYVGFDEGGQLTEKVRRKPYSVILLDEIEKAHPDVFNILLQVLDDGRLTDSKGRTVDFRNTVVIMTSNVGASMIKKNTTLGFTTNDSERKYQDMKDKVMDELKKSFRPEFLNRIDEVIVFHSLEQEHIEQIVSLMTEDLRKRLKEQDIDFQLSEEAKKVLAKEGFDPAYGARPLRRAIQRHIEDNLSEELLKGTISKGDTVNIEAEEGKLVVKRLEKTKS</sequence>
<dbReference type="Gene3D" id="1.10.1780.10">
    <property type="entry name" value="Clp, N-terminal domain"/>
    <property type="match status" value="1"/>
</dbReference>
<dbReference type="Proteomes" id="UP000241645">
    <property type="component" value="Unassembled WGS sequence"/>
</dbReference>
<dbReference type="PROSITE" id="PS00871">
    <property type="entry name" value="CLPAB_2"/>
    <property type="match status" value="1"/>
</dbReference>
<evidence type="ECO:0000256" key="3">
    <source>
        <dbReference type="ARBA" id="ARBA00022840"/>
    </source>
</evidence>
<dbReference type="EMBL" id="PXZO01000037">
    <property type="protein sequence ID" value="PSK08120.1"/>
    <property type="molecule type" value="Genomic_DNA"/>
</dbReference>
<comment type="caution">
    <text evidence="10">The sequence shown here is derived from an EMBL/GenBank/DDBJ whole genome shotgun (WGS) entry which is preliminary data.</text>
</comment>
<comment type="similarity">
    <text evidence="6">Belongs to the ClpA/ClpB family.</text>
</comment>
<dbReference type="PROSITE" id="PS00870">
    <property type="entry name" value="CLPAB_1"/>
    <property type="match status" value="1"/>
</dbReference>
<evidence type="ECO:0000313" key="10">
    <source>
        <dbReference type="EMBL" id="PSK08120.1"/>
    </source>
</evidence>
<dbReference type="Gene3D" id="4.10.860.10">
    <property type="entry name" value="UVR domain"/>
    <property type="match status" value="1"/>
</dbReference>
<feature type="domain" description="Clp R" evidence="9">
    <location>
        <begin position="3"/>
        <end position="147"/>
    </location>
</feature>
<accession>A0ABX5FQN3</accession>
<evidence type="ECO:0000256" key="4">
    <source>
        <dbReference type="ARBA" id="ARBA00023186"/>
    </source>
</evidence>
<dbReference type="CDD" id="cd00009">
    <property type="entry name" value="AAA"/>
    <property type="match status" value="1"/>
</dbReference>
<dbReference type="Pfam" id="PF17871">
    <property type="entry name" value="AAA_lid_9"/>
    <property type="match status" value="1"/>
</dbReference>
<dbReference type="Pfam" id="PF10431">
    <property type="entry name" value="ClpB_D2-small"/>
    <property type="match status" value="1"/>
</dbReference>
<dbReference type="RefSeq" id="WP_017247025.1">
    <property type="nucleotide sequence ID" value="NZ_JARMEW010000033.1"/>
</dbReference>
<dbReference type="GO" id="GO:0006508">
    <property type="term" value="P:proteolysis"/>
    <property type="evidence" value="ECO:0007669"/>
    <property type="project" value="UniProtKB-KW"/>
</dbReference>
<dbReference type="Pfam" id="PF00004">
    <property type="entry name" value="AAA"/>
    <property type="match status" value="1"/>
</dbReference>
<keyword evidence="4 6" id="KW-0143">Chaperone</keyword>
<organism evidence="10 11">
    <name type="scientific">Brevibacillus porteri</name>
    <dbReference type="NCBI Taxonomy" id="2126350"/>
    <lineage>
        <taxon>Bacteria</taxon>
        <taxon>Bacillati</taxon>
        <taxon>Bacillota</taxon>
        <taxon>Bacilli</taxon>
        <taxon>Bacillales</taxon>
        <taxon>Paenibacillaceae</taxon>
        <taxon>Brevibacillus</taxon>
    </lineage>
</organism>
<proteinExistence type="inferred from homology"/>
<dbReference type="Pfam" id="PF02861">
    <property type="entry name" value="Clp_N"/>
    <property type="match status" value="1"/>
</dbReference>
<dbReference type="PROSITE" id="PS51903">
    <property type="entry name" value="CLP_R"/>
    <property type="match status" value="1"/>
</dbReference>
<dbReference type="InterPro" id="IPR036628">
    <property type="entry name" value="Clp_N_dom_sf"/>
</dbReference>
<dbReference type="InterPro" id="IPR050130">
    <property type="entry name" value="ClpA_ClpB"/>
</dbReference>
<dbReference type="GeneID" id="95752148"/>
<evidence type="ECO:0000313" key="11">
    <source>
        <dbReference type="Proteomes" id="UP000241645"/>
    </source>
</evidence>
<feature type="coiled-coil region" evidence="7">
    <location>
        <begin position="418"/>
        <end position="468"/>
    </location>
</feature>
<gene>
    <name evidence="10" type="ORF">C7R92_18805</name>
</gene>
<dbReference type="GO" id="GO:0005524">
    <property type="term" value="F:ATP binding"/>
    <property type="evidence" value="ECO:0007669"/>
    <property type="project" value="UniProtKB-KW"/>
</dbReference>
<dbReference type="InterPro" id="IPR019489">
    <property type="entry name" value="Clp_ATPase_C"/>
</dbReference>
<dbReference type="CDD" id="cd19499">
    <property type="entry name" value="RecA-like_ClpB_Hsp104-like"/>
    <property type="match status" value="1"/>
</dbReference>
<keyword evidence="11" id="KW-1185">Reference proteome</keyword>
<dbReference type="SUPFAM" id="SSF81923">
    <property type="entry name" value="Double Clp-N motif"/>
    <property type="match status" value="1"/>
</dbReference>
<dbReference type="SMART" id="SM00382">
    <property type="entry name" value="AAA"/>
    <property type="match status" value="2"/>
</dbReference>
<evidence type="ECO:0000256" key="6">
    <source>
        <dbReference type="RuleBase" id="RU004432"/>
    </source>
</evidence>